<dbReference type="AlphaFoldDB" id="A0A7Y9Z949"/>
<dbReference type="EMBL" id="JACBZO010000001">
    <property type="protein sequence ID" value="NYI40278.1"/>
    <property type="molecule type" value="Genomic_DNA"/>
</dbReference>
<name>A0A7Y9Z949_9MICO</name>
<dbReference type="OrthoDB" id="3268959at2"/>
<gene>
    <name evidence="2" type="ORF">BKA03_000397</name>
</gene>
<keyword evidence="1" id="KW-0472">Membrane</keyword>
<keyword evidence="3" id="KW-1185">Reference proteome</keyword>
<protein>
    <submittedName>
        <fullName evidence="2">Uncharacterized protein</fullName>
    </submittedName>
</protein>
<reference evidence="2 3" key="1">
    <citation type="submission" date="2020-07" db="EMBL/GenBank/DDBJ databases">
        <title>Sequencing the genomes of 1000 actinobacteria strains.</title>
        <authorList>
            <person name="Klenk H.-P."/>
        </authorList>
    </citation>
    <scope>NUCLEOTIDE SEQUENCE [LARGE SCALE GENOMIC DNA]</scope>
    <source>
        <strain evidence="2 3">DSM 19970</strain>
    </source>
</reference>
<sequence length="343" mass="35327">MSSESTHEAFALLLRHHQSKRTALGTAAVRTIRRRVATRWTGRLGALVVVGILGAVALDGASGGTDGNRHAAVGESPISTPTIGFVSATFPLTGGPEFIPASATLRCGDPAPTPHPVDHDLSLTLRVGTALTLGDQLSSDGPPLFQAVVRSVTTADQGTVATSGIDFLVIQDGIIRGMISGGGVILSQNLKGGTVTVPRSQLLIDGAFCSDGQHASPANIGPGAYDVIAIGRVFSTAESVALAQALGDTINTMYLNPNNQADPTAVYLPGIYNCKQARPWRAALRGCLPEVTDNATVDEARGTVTVVYHAKDLVDEFSAVLVSDPLTVELVSGQGTAMTAAAA</sequence>
<organism evidence="2 3">
    <name type="scientific">Demequina lutea</name>
    <dbReference type="NCBI Taxonomy" id="431489"/>
    <lineage>
        <taxon>Bacteria</taxon>
        <taxon>Bacillati</taxon>
        <taxon>Actinomycetota</taxon>
        <taxon>Actinomycetes</taxon>
        <taxon>Micrococcales</taxon>
        <taxon>Demequinaceae</taxon>
        <taxon>Demequina</taxon>
    </lineage>
</organism>
<dbReference type="RefSeq" id="WP_062074744.1">
    <property type="nucleotide sequence ID" value="NZ_BBRC01000004.1"/>
</dbReference>
<comment type="caution">
    <text evidence="2">The sequence shown here is derived from an EMBL/GenBank/DDBJ whole genome shotgun (WGS) entry which is preliminary data.</text>
</comment>
<dbReference type="Proteomes" id="UP000547973">
    <property type="component" value="Unassembled WGS sequence"/>
</dbReference>
<accession>A0A7Y9Z949</accession>
<evidence type="ECO:0000256" key="1">
    <source>
        <dbReference type="SAM" id="Phobius"/>
    </source>
</evidence>
<proteinExistence type="predicted"/>
<keyword evidence="1" id="KW-0812">Transmembrane</keyword>
<keyword evidence="1" id="KW-1133">Transmembrane helix</keyword>
<evidence type="ECO:0000313" key="2">
    <source>
        <dbReference type="EMBL" id="NYI40278.1"/>
    </source>
</evidence>
<feature type="transmembrane region" description="Helical" evidence="1">
    <location>
        <begin position="40"/>
        <end position="58"/>
    </location>
</feature>
<evidence type="ECO:0000313" key="3">
    <source>
        <dbReference type="Proteomes" id="UP000547973"/>
    </source>
</evidence>